<name>A0A1Y2HTY1_9FUNG</name>
<keyword evidence="2" id="KW-1185">Reference proteome</keyword>
<evidence type="ECO:0000313" key="2">
    <source>
        <dbReference type="Proteomes" id="UP000193411"/>
    </source>
</evidence>
<accession>A0A1Y2HTY1</accession>
<dbReference type="EMBL" id="MCFL01000010">
    <property type="protein sequence ID" value="ORZ38056.1"/>
    <property type="molecule type" value="Genomic_DNA"/>
</dbReference>
<organism evidence="1 2">
    <name type="scientific">Catenaria anguillulae PL171</name>
    <dbReference type="NCBI Taxonomy" id="765915"/>
    <lineage>
        <taxon>Eukaryota</taxon>
        <taxon>Fungi</taxon>
        <taxon>Fungi incertae sedis</taxon>
        <taxon>Blastocladiomycota</taxon>
        <taxon>Blastocladiomycetes</taxon>
        <taxon>Blastocladiales</taxon>
        <taxon>Catenariaceae</taxon>
        <taxon>Catenaria</taxon>
    </lineage>
</organism>
<gene>
    <name evidence="1" type="ORF">BCR44DRAFT_1429501</name>
</gene>
<sequence>MVPTPDQHPSPLAYTDSTLQSVPLGQERRPRVTQTQNPPTLAVARAVLVPPPASREISSRRNKGTLFLRLRRCSPHCHAFHSVVHQESLIQTRAIEQQSMQMPSPMTKRQSVCFPQPSLTWTLTWPWLPSQSLPRSCPRRFQTSWTLIQTANVPAAAWPTRPF</sequence>
<protein>
    <submittedName>
        <fullName evidence="1">Uncharacterized protein</fullName>
    </submittedName>
</protein>
<dbReference type="AlphaFoldDB" id="A0A1Y2HTY1"/>
<evidence type="ECO:0000313" key="1">
    <source>
        <dbReference type="EMBL" id="ORZ38056.1"/>
    </source>
</evidence>
<comment type="caution">
    <text evidence="1">The sequence shown here is derived from an EMBL/GenBank/DDBJ whole genome shotgun (WGS) entry which is preliminary data.</text>
</comment>
<reference evidence="1 2" key="1">
    <citation type="submission" date="2016-07" db="EMBL/GenBank/DDBJ databases">
        <title>Pervasive Adenine N6-methylation of Active Genes in Fungi.</title>
        <authorList>
            <consortium name="DOE Joint Genome Institute"/>
            <person name="Mondo S.J."/>
            <person name="Dannebaum R.O."/>
            <person name="Kuo R.C."/>
            <person name="Labutti K."/>
            <person name="Haridas S."/>
            <person name="Kuo A."/>
            <person name="Salamov A."/>
            <person name="Ahrendt S.R."/>
            <person name="Lipzen A."/>
            <person name="Sullivan W."/>
            <person name="Andreopoulos W.B."/>
            <person name="Clum A."/>
            <person name="Lindquist E."/>
            <person name="Daum C."/>
            <person name="Ramamoorthy G.K."/>
            <person name="Gryganskyi A."/>
            <person name="Culley D."/>
            <person name="Magnuson J.K."/>
            <person name="James T.Y."/>
            <person name="O'Malley M.A."/>
            <person name="Stajich J.E."/>
            <person name="Spatafora J.W."/>
            <person name="Visel A."/>
            <person name="Grigoriev I.V."/>
        </authorList>
    </citation>
    <scope>NUCLEOTIDE SEQUENCE [LARGE SCALE GENOMIC DNA]</scope>
    <source>
        <strain evidence="1 2">PL171</strain>
    </source>
</reference>
<dbReference type="Proteomes" id="UP000193411">
    <property type="component" value="Unassembled WGS sequence"/>
</dbReference>
<proteinExistence type="predicted"/>